<organism evidence="2 3">
    <name type="scientific">Echinops telfairi</name>
    <name type="common">Lesser hedgehog tenrec</name>
    <dbReference type="NCBI Taxonomy" id="9371"/>
    <lineage>
        <taxon>Eukaryota</taxon>
        <taxon>Metazoa</taxon>
        <taxon>Chordata</taxon>
        <taxon>Craniata</taxon>
        <taxon>Vertebrata</taxon>
        <taxon>Euteleostomi</taxon>
        <taxon>Mammalia</taxon>
        <taxon>Eutheria</taxon>
        <taxon>Afrotheria</taxon>
        <taxon>Tenrecidae</taxon>
        <taxon>Tenrecinae</taxon>
        <taxon>Echinops</taxon>
    </lineage>
</organism>
<reference evidence="3" key="1">
    <citation type="submission" date="2025-08" db="UniProtKB">
        <authorList>
            <consortium name="RefSeq"/>
        </authorList>
    </citation>
    <scope>IDENTIFICATION</scope>
</reference>
<sequence length="315" mass="32680">MALATAPAGQVGGKRAHHQPTRTLQQEPPSPRPDSPTRTFRTQAPTGLPPPFEPTTTRFIAPEPPVLPRSPAPKTPDPDLPAGALAPTFPDLSAARPLRPPGVRAAGCPIHSGLQRGAERVDLFPGRFLSAGSGLSEARSPPPTLGPCLGRYSGLPDPLSGVGAPSHNHRLPHNKGDPGGRPEPPRCRDASACTCEASGTPSGRRKPRPRPAARLPAPSPTPRAKSGRAAAAAEPPAAHLCRPRAGPAGHQLGARRQGISGGPAAPMLLAPLWLLLLAPLPPLLPPPPPGLPPHVSSETGAARSQQPRRRPAHRR</sequence>
<dbReference type="RefSeq" id="XP_012860801.1">
    <property type="nucleotide sequence ID" value="XM_013005347.1"/>
</dbReference>
<feature type="compositionally biased region" description="Basic and acidic residues" evidence="1">
    <location>
        <begin position="174"/>
        <end position="189"/>
    </location>
</feature>
<feature type="region of interest" description="Disordered" evidence="1">
    <location>
        <begin position="279"/>
        <end position="315"/>
    </location>
</feature>
<name>A0ABM0ZR31_ECHTE</name>
<feature type="compositionally biased region" description="Basic residues" evidence="1">
    <location>
        <begin position="306"/>
        <end position="315"/>
    </location>
</feature>
<protein>
    <submittedName>
        <fullName evidence="3">Formin-like protein 14</fullName>
    </submittedName>
</protein>
<evidence type="ECO:0000313" key="3">
    <source>
        <dbReference type="RefSeq" id="XP_012860801.1"/>
    </source>
</evidence>
<proteinExistence type="predicted"/>
<feature type="region of interest" description="Disordered" evidence="1">
    <location>
        <begin position="1"/>
        <end position="100"/>
    </location>
</feature>
<feature type="compositionally biased region" description="Pro residues" evidence="1">
    <location>
        <begin position="62"/>
        <end position="79"/>
    </location>
</feature>
<accession>A0ABM0ZR31</accession>
<evidence type="ECO:0000313" key="2">
    <source>
        <dbReference type="Proteomes" id="UP000694863"/>
    </source>
</evidence>
<dbReference type="Proteomes" id="UP000694863">
    <property type="component" value="Unplaced"/>
</dbReference>
<feature type="compositionally biased region" description="Low complexity" evidence="1">
    <location>
        <begin position="229"/>
        <end position="238"/>
    </location>
</feature>
<keyword evidence="2" id="KW-1185">Reference proteome</keyword>
<gene>
    <name evidence="3" type="primary">LOC105978877</name>
</gene>
<feature type="region of interest" description="Disordered" evidence="1">
    <location>
        <begin position="129"/>
        <end position="265"/>
    </location>
</feature>
<evidence type="ECO:0000256" key="1">
    <source>
        <dbReference type="SAM" id="MobiDB-lite"/>
    </source>
</evidence>
<dbReference type="GeneID" id="105978877"/>
<feature type="compositionally biased region" description="Pro residues" evidence="1">
    <location>
        <begin position="279"/>
        <end position="292"/>
    </location>
</feature>